<dbReference type="OMA" id="HYFREIN"/>
<dbReference type="Proteomes" id="UP000008076">
    <property type="component" value="Unassembled WGS sequence"/>
</dbReference>
<evidence type="ECO:0000313" key="3">
    <source>
        <dbReference type="EMBL" id="EDR29191.1"/>
    </source>
</evidence>
<dbReference type="PANTHER" id="PTHR13280:SF17">
    <property type="entry name" value="KRUEPPEL TARGET AT 95D, ISOFORM A"/>
    <property type="match status" value="1"/>
</dbReference>
<dbReference type="EMBL" id="DS548150">
    <property type="protein sequence ID" value="EDR29191.1"/>
    <property type="molecule type" value="Genomic_DNA"/>
</dbReference>
<proteinExistence type="predicted"/>
<dbReference type="PANTHER" id="PTHR13280">
    <property type="entry name" value="PHOSPHOFURIN ACIDIC CLUSTER SORTING PROTEIN"/>
    <property type="match status" value="1"/>
</dbReference>
<evidence type="ECO:0000313" key="4">
    <source>
        <dbReference type="Proteomes" id="UP000008076"/>
    </source>
</evidence>
<accession>B0E8E8</accession>
<sequence>MSRLVTLEGQLGDLTSKERNTIPRVCHLHLSKITAKMPLKAPKSFLISVCMNKTKSLIKTSAPLIMTPDTSSLMVNLNIIFSYLHYFREINNKINIRLHKYKKPNLVYASCSLSLNEIFYSGFTGDLDMKGANEKKNFNKDLYTITCTIDSIPLEFNHLQDLPRFVELCKTQTVSGTDNTLETLDLFFDAAENIQEEGSDSEESNSVPIAPTPPDSRLVSKNLSQKIQLKLGDIPEKRTSKENLEFVARDSVKKQMKTSGSQKGKIARKTITNVKIITNDNDDSTDTEDCIKPLYSMEKTIGMMEKEEEPIVLLIDPKKRRSLRFYEAIGENVEEVTENRYHFIFISDSEEMKKFIALLVMKAGTKEKAIKIGVCGSDGFVSLFVRTFIEITSKKLKGGEGMFKFYYIPVGKTCELMTVLDGSKKYRELFFSEEWSALFNTIQNIQQQICKLIFEKVNDVIQNAQTKKYVQLGEIQLTTENETVIVPFLKSICLTPTVTDSKPPIIAIDICKQKKDKQHVTKIKKPLSALDIIRLDGIETTSAIEKYGDFKGVLLSVIRKNDRKLLSCEQIIKTYCGDEDEKKKEKKKVDKKEDSPLKKEEKEESSANVSTCTKMMINCEDSLFSVFIDGRKFFSDVKYISVKNIWTGTKSIYFNSFV</sequence>
<dbReference type="KEGG" id="edi:EDI_032980"/>
<protein>
    <recommendedName>
        <fullName evidence="2">Phosphofurin acidic cluster sorting protein 1/2 C-terminal domain-containing protein</fullName>
    </recommendedName>
</protein>
<keyword evidence="4" id="KW-1185">Reference proteome</keyword>
<dbReference type="VEuPathDB" id="AmoebaDB:EDI_032980"/>
<gene>
    <name evidence="3" type="ORF">EDI_032980</name>
</gene>
<dbReference type="GeneID" id="5879555"/>
<dbReference type="RefSeq" id="XP_001734638.1">
    <property type="nucleotide sequence ID" value="XM_001734586.1"/>
</dbReference>
<dbReference type="AlphaFoldDB" id="B0E8E8"/>
<reference evidence="4" key="1">
    <citation type="submission" date="2007-12" db="EMBL/GenBank/DDBJ databases">
        <title>Annotation of Entamoeba dispar SAW760.</title>
        <authorList>
            <person name="Lorenzi H."/>
            <person name="Inman J."/>
            <person name="Schobel S."/>
            <person name="Amedeo P."/>
            <person name="Caler E."/>
        </authorList>
    </citation>
    <scope>NUCLEOTIDE SEQUENCE [LARGE SCALE GENOMIC DNA]</scope>
    <source>
        <strain evidence="4">ATCC PRA-260 / SAW760</strain>
    </source>
</reference>
<organism evidence="4">
    <name type="scientific">Entamoeba dispar (strain ATCC PRA-260 / SAW760)</name>
    <dbReference type="NCBI Taxonomy" id="370354"/>
    <lineage>
        <taxon>Eukaryota</taxon>
        <taxon>Amoebozoa</taxon>
        <taxon>Evosea</taxon>
        <taxon>Archamoebae</taxon>
        <taxon>Mastigamoebida</taxon>
        <taxon>Entamoebidae</taxon>
        <taxon>Entamoeba</taxon>
    </lineage>
</organism>
<feature type="region of interest" description="Disordered" evidence="1">
    <location>
        <begin position="195"/>
        <end position="218"/>
    </location>
</feature>
<evidence type="ECO:0000259" key="2">
    <source>
        <dbReference type="Pfam" id="PF10254"/>
    </source>
</evidence>
<evidence type="ECO:0000256" key="1">
    <source>
        <dbReference type="SAM" id="MobiDB-lite"/>
    </source>
</evidence>
<name>B0E8E8_ENTDS</name>
<dbReference type="InterPro" id="IPR019381">
    <property type="entry name" value="PACS1/2_C"/>
</dbReference>
<feature type="domain" description="Phosphofurin acidic cluster sorting protein 1/2 C-terminal" evidence="2">
    <location>
        <begin position="365"/>
        <end position="482"/>
    </location>
</feature>
<dbReference type="Pfam" id="PF10254">
    <property type="entry name" value="Pacs-1"/>
    <property type="match status" value="1"/>
</dbReference>
<dbReference type="OrthoDB" id="28829at2759"/>